<keyword evidence="3" id="KW-0443">Lipid metabolism</keyword>
<dbReference type="InterPro" id="IPR001087">
    <property type="entry name" value="GDSL"/>
</dbReference>
<dbReference type="Proteomes" id="UP000012960">
    <property type="component" value="Unplaced"/>
</dbReference>
<dbReference type="AlphaFoldDB" id="A0A804J5G6"/>
<dbReference type="FunCoup" id="A0A804J5G6">
    <property type="interactions" value="54"/>
</dbReference>
<sequence>MAESRGLLFALLLSLVAAGTLPSSSLATRAFFVFGDSLVDNGNNNYLATTARADEPPYGIDTPSHRATGRFSNAKNVPDIVSEYLGAEPTLPYLSPQLDGEKLLVGANFASAGIGILNDTGFQFANIIRINKQLHYFEQYQGRLSSLIGAERTKKLVNEGLVLITLGGNDFVNNYYLVPYSVRSREFSLPDYIRYLISEYKKILMKLYDLGCRRFLVTGIGPLGCVPAILATRSRSGACDPEMQRVPDLYNPQLVQLMSELNSQYGDDVFVAVNAYKMHMDFISDPAAYGFVTSKVACCGQGPYNGLGLCTVLSNLCPNRNIYAFWDAYHPTEKANRIIVGQFMTGSNEYMNPMNLSTILAMDART</sequence>
<organism evidence="6 7">
    <name type="scientific">Musa acuminata subsp. malaccensis</name>
    <name type="common">Wild banana</name>
    <name type="synonym">Musa malaccensis</name>
    <dbReference type="NCBI Taxonomy" id="214687"/>
    <lineage>
        <taxon>Eukaryota</taxon>
        <taxon>Viridiplantae</taxon>
        <taxon>Streptophyta</taxon>
        <taxon>Embryophyta</taxon>
        <taxon>Tracheophyta</taxon>
        <taxon>Spermatophyta</taxon>
        <taxon>Magnoliopsida</taxon>
        <taxon>Liliopsida</taxon>
        <taxon>Zingiberales</taxon>
        <taxon>Musaceae</taxon>
        <taxon>Musa</taxon>
    </lineage>
</organism>
<protein>
    <submittedName>
        <fullName evidence="5">(wild Malaysian banana) hypothetical protein</fullName>
    </submittedName>
</protein>
<dbReference type="EMBL" id="HG996470">
    <property type="protein sequence ID" value="CAG1838747.1"/>
    <property type="molecule type" value="Genomic_DNA"/>
</dbReference>
<proteinExistence type="inferred from homology"/>
<dbReference type="PANTHER" id="PTHR45648">
    <property type="entry name" value="GDSL LIPASE/ACYLHYDROLASE FAMILY PROTEIN (AFU_ORTHOLOGUE AFUA_4G14700)"/>
    <property type="match status" value="1"/>
</dbReference>
<evidence type="ECO:0000313" key="7">
    <source>
        <dbReference type="Proteomes" id="UP000012960"/>
    </source>
</evidence>
<dbReference type="Gene3D" id="3.40.50.1110">
    <property type="entry name" value="SGNH hydrolase"/>
    <property type="match status" value="1"/>
</dbReference>
<name>A0A804J5G6_MUSAM</name>
<dbReference type="InterPro" id="IPR035669">
    <property type="entry name" value="SGNH_plant_lipase-like"/>
</dbReference>
<dbReference type="KEGG" id="mus:103972697"/>
<dbReference type="GO" id="GO:0016042">
    <property type="term" value="P:lipid catabolic process"/>
    <property type="evidence" value="ECO:0007669"/>
    <property type="project" value="UniProtKB-KW"/>
</dbReference>
<dbReference type="InterPro" id="IPR036514">
    <property type="entry name" value="SGNH_hydro_sf"/>
</dbReference>
<evidence type="ECO:0000256" key="4">
    <source>
        <dbReference type="SAM" id="SignalP"/>
    </source>
</evidence>
<dbReference type="Gramene" id="Ma05_t17280.1">
    <property type="protein sequence ID" value="Ma05_p17280.1"/>
    <property type="gene ID" value="Ma05_g17280"/>
</dbReference>
<feature type="chain" id="PRO_5036219870" evidence="4">
    <location>
        <begin position="19"/>
        <end position="366"/>
    </location>
</feature>
<dbReference type="OrthoDB" id="1600564at2759"/>
<dbReference type="SUPFAM" id="SSF52266">
    <property type="entry name" value="SGNH hydrolase"/>
    <property type="match status" value="1"/>
</dbReference>
<dbReference type="GO" id="GO:0016788">
    <property type="term" value="F:hydrolase activity, acting on ester bonds"/>
    <property type="evidence" value="ECO:0007669"/>
    <property type="project" value="InterPro"/>
</dbReference>
<gene>
    <name evidence="5" type="ORF">GSMUA_269240.1</name>
</gene>
<evidence type="ECO:0000313" key="6">
    <source>
        <dbReference type="EnsemblPlants" id="Ma05_p17280.1"/>
    </source>
</evidence>
<dbReference type="OMA" id="STIMHLD"/>
<dbReference type="EnsemblPlants" id="Ma05_t17280.1">
    <property type="protein sequence ID" value="Ma05_p17280.1"/>
    <property type="gene ID" value="Ma05_g17280"/>
</dbReference>
<dbReference type="InParanoid" id="A0A804J5G6"/>
<feature type="signal peptide" evidence="4">
    <location>
        <begin position="1"/>
        <end position="18"/>
    </location>
</feature>
<accession>A0A804J5G6</accession>
<reference evidence="6" key="2">
    <citation type="submission" date="2021-05" db="UniProtKB">
        <authorList>
            <consortium name="EnsemblPlants"/>
        </authorList>
    </citation>
    <scope>IDENTIFICATION</scope>
    <source>
        <strain evidence="6">subsp. malaccensis</strain>
    </source>
</reference>
<evidence type="ECO:0000256" key="2">
    <source>
        <dbReference type="ARBA" id="ARBA00022801"/>
    </source>
</evidence>
<dbReference type="PANTHER" id="PTHR45648:SF166">
    <property type="entry name" value="OS02G0617400 PROTEIN"/>
    <property type="match status" value="1"/>
</dbReference>
<keyword evidence="3" id="KW-0442">Lipid degradation</keyword>
<evidence type="ECO:0000256" key="3">
    <source>
        <dbReference type="ARBA" id="ARBA00022963"/>
    </source>
</evidence>
<reference evidence="5" key="1">
    <citation type="submission" date="2021-03" db="EMBL/GenBank/DDBJ databases">
        <authorList>
            <consortium name="Genoscope - CEA"/>
            <person name="William W."/>
        </authorList>
    </citation>
    <scope>NUCLEOTIDE SEQUENCE</scope>
    <source>
        <strain evidence="5">Doubled-haploid Pahang</strain>
    </source>
</reference>
<dbReference type="CDD" id="cd01837">
    <property type="entry name" value="SGNH_plant_lipase_like"/>
    <property type="match status" value="1"/>
</dbReference>
<dbReference type="InterPro" id="IPR051058">
    <property type="entry name" value="GDSL_Est/Lipase"/>
</dbReference>
<keyword evidence="4" id="KW-0732">Signal</keyword>
<evidence type="ECO:0000256" key="1">
    <source>
        <dbReference type="ARBA" id="ARBA00008668"/>
    </source>
</evidence>
<comment type="similarity">
    <text evidence="1">Belongs to the 'GDSL' lipolytic enzyme family.</text>
</comment>
<evidence type="ECO:0000313" key="5">
    <source>
        <dbReference type="EMBL" id="CAG1838747.1"/>
    </source>
</evidence>
<keyword evidence="7" id="KW-1185">Reference proteome</keyword>
<keyword evidence="2" id="KW-0378">Hydrolase</keyword>
<dbReference type="Pfam" id="PF00657">
    <property type="entry name" value="Lipase_GDSL"/>
    <property type="match status" value="1"/>
</dbReference>